<dbReference type="AlphaFoldDB" id="A0A6B3NVI5"/>
<evidence type="ECO:0000259" key="1">
    <source>
        <dbReference type="Pfam" id="PF24745"/>
    </source>
</evidence>
<comment type="caution">
    <text evidence="3">The sequence shown here is derived from an EMBL/GenBank/DDBJ whole genome shotgun (WGS) entry which is preliminary data.</text>
</comment>
<evidence type="ECO:0000313" key="5">
    <source>
        <dbReference type="Proteomes" id="UP000482634"/>
    </source>
</evidence>
<keyword evidence="5" id="KW-1185">Reference proteome</keyword>
<dbReference type="EMBL" id="JAAHBV010000170">
    <property type="protein sequence ID" value="NER60033.1"/>
    <property type="molecule type" value="Genomic_DNA"/>
</dbReference>
<accession>A0A6B3NVI5</accession>
<gene>
    <name evidence="2" type="ORF">G3435_08670</name>
    <name evidence="3" type="ORF">G3436_20520</name>
</gene>
<proteinExistence type="predicted"/>
<dbReference type="Proteomes" id="UP000480410">
    <property type="component" value="Unassembled WGS sequence"/>
</dbReference>
<sequence length="100" mass="11157">MPQPRSAPLAARDVCQPLRDAALGLGTLRRLEPVPASGLVRVDIDGWHLTLDIEHGHLHHCPHCRSPDGRVYERGQFYGTDPVYLLSTWELAQLERLLGA</sequence>
<organism evidence="3 5">
    <name type="scientific">Pseudomonas brassicae</name>
    <dbReference type="NCBI Taxonomy" id="2708063"/>
    <lineage>
        <taxon>Bacteria</taxon>
        <taxon>Pseudomonadati</taxon>
        <taxon>Pseudomonadota</taxon>
        <taxon>Gammaproteobacteria</taxon>
        <taxon>Pseudomonadales</taxon>
        <taxon>Pseudomonadaceae</taxon>
        <taxon>Pseudomonas</taxon>
    </lineage>
</organism>
<evidence type="ECO:0000313" key="2">
    <source>
        <dbReference type="EMBL" id="NER60033.1"/>
    </source>
</evidence>
<dbReference type="EMBL" id="JAAHBU010000327">
    <property type="protein sequence ID" value="NER65813.1"/>
    <property type="molecule type" value="Genomic_DNA"/>
</dbReference>
<dbReference type="InterPro" id="IPR056110">
    <property type="entry name" value="DUF7693"/>
</dbReference>
<dbReference type="RefSeq" id="WP_163948781.1">
    <property type="nucleotide sequence ID" value="NZ_JAAHBU010000327.1"/>
</dbReference>
<evidence type="ECO:0000313" key="4">
    <source>
        <dbReference type="Proteomes" id="UP000480410"/>
    </source>
</evidence>
<dbReference type="Proteomes" id="UP000482634">
    <property type="component" value="Unassembled WGS sequence"/>
</dbReference>
<accession>A0A6M0CUD1</accession>
<evidence type="ECO:0000313" key="3">
    <source>
        <dbReference type="EMBL" id="NER65813.1"/>
    </source>
</evidence>
<reference evidence="4 5" key="1">
    <citation type="submission" date="2020-02" db="EMBL/GenBank/DDBJ databases">
        <title>Broccoli isolated Pseudomonas sp.</title>
        <authorList>
            <person name="Fujikawa T."/>
            <person name="Sawada H."/>
        </authorList>
    </citation>
    <scope>NUCLEOTIDE SEQUENCE [LARGE SCALE GENOMIC DNA]</scope>
    <source>
        <strain evidence="3 5">MAFF212427</strain>
        <strain evidence="2 4">MAFF212428</strain>
    </source>
</reference>
<name>A0A6B3NVI5_9PSED</name>
<protein>
    <recommendedName>
        <fullName evidence="1">DUF7693 domain-containing protein</fullName>
    </recommendedName>
</protein>
<dbReference type="Pfam" id="PF24745">
    <property type="entry name" value="DUF7693"/>
    <property type="match status" value="1"/>
</dbReference>
<feature type="domain" description="DUF7693" evidence="1">
    <location>
        <begin position="9"/>
        <end position="99"/>
    </location>
</feature>